<evidence type="ECO:0000313" key="2">
    <source>
        <dbReference type="EMBL" id="GMA40058.1"/>
    </source>
</evidence>
<sequence>MRQWSAGERRVVTVLPRVHTLDTSLAGGSSLRSEGVARRVSALPGEEYGSIRDYRPGDDLRRIHWPVTAHRGELMTRHDERTSTRHALLVLDPRLADRAAPAVLEWGIELLASVAVALDRDGMSFDLLTSRGGGPAGGTSTATHERCDDALLALALIPTTARPQRMYMAVEDPFVELVRENAARAGLVVLATGSTDPSATRDLLLALPPGTTGLVCLINALGDAGDLPEIAEQAGWSVAVCTPALPTARPGTP</sequence>
<dbReference type="RefSeq" id="WP_284303821.1">
    <property type="nucleotide sequence ID" value="NZ_BSUO01000001.1"/>
</dbReference>
<evidence type="ECO:0000313" key="3">
    <source>
        <dbReference type="Proteomes" id="UP001157126"/>
    </source>
</evidence>
<comment type="caution">
    <text evidence="2">The sequence shown here is derived from an EMBL/GenBank/DDBJ whole genome shotgun (WGS) entry which is preliminary data.</text>
</comment>
<dbReference type="Pfam" id="PF01882">
    <property type="entry name" value="DUF58"/>
    <property type="match status" value="1"/>
</dbReference>
<proteinExistence type="predicted"/>
<gene>
    <name evidence="2" type="ORF">GCM10025883_21030</name>
</gene>
<protein>
    <recommendedName>
        <fullName evidence="1">DUF58 domain-containing protein</fullName>
    </recommendedName>
</protein>
<keyword evidence="3" id="KW-1185">Reference proteome</keyword>
<dbReference type="PANTHER" id="PTHR34351:SF1">
    <property type="entry name" value="SLR1927 PROTEIN"/>
    <property type="match status" value="1"/>
</dbReference>
<dbReference type="EMBL" id="BSUO01000001">
    <property type="protein sequence ID" value="GMA40058.1"/>
    <property type="molecule type" value="Genomic_DNA"/>
</dbReference>
<organism evidence="2 3">
    <name type="scientific">Mobilicoccus caccae</name>
    <dbReference type="NCBI Taxonomy" id="1859295"/>
    <lineage>
        <taxon>Bacteria</taxon>
        <taxon>Bacillati</taxon>
        <taxon>Actinomycetota</taxon>
        <taxon>Actinomycetes</taxon>
        <taxon>Micrococcales</taxon>
        <taxon>Dermatophilaceae</taxon>
        <taxon>Mobilicoccus</taxon>
    </lineage>
</organism>
<dbReference type="InterPro" id="IPR002881">
    <property type="entry name" value="DUF58"/>
</dbReference>
<reference evidence="3" key="1">
    <citation type="journal article" date="2019" name="Int. J. Syst. Evol. Microbiol.">
        <title>The Global Catalogue of Microorganisms (GCM) 10K type strain sequencing project: providing services to taxonomists for standard genome sequencing and annotation.</title>
        <authorList>
            <consortium name="The Broad Institute Genomics Platform"/>
            <consortium name="The Broad Institute Genome Sequencing Center for Infectious Disease"/>
            <person name="Wu L."/>
            <person name="Ma J."/>
        </authorList>
    </citation>
    <scope>NUCLEOTIDE SEQUENCE [LARGE SCALE GENOMIC DNA]</scope>
    <source>
        <strain evidence="3">NBRC 113072</strain>
    </source>
</reference>
<accession>A0ABQ6IQ68</accession>
<dbReference type="Proteomes" id="UP001157126">
    <property type="component" value="Unassembled WGS sequence"/>
</dbReference>
<name>A0ABQ6IQ68_9MICO</name>
<dbReference type="PANTHER" id="PTHR34351">
    <property type="entry name" value="SLR1927 PROTEIN-RELATED"/>
    <property type="match status" value="1"/>
</dbReference>
<feature type="domain" description="DUF58" evidence="1">
    <location>
        <begin position="51"/>
        <end position="130"/>
    </location>
</feature>
<evidence type="ECO:0000259" key="1">
    <source>
        <dbReference type="Pfam" id="PF01882"/>
    </source>
</evidence>